<dbReference type="PANTHER" id="PTHR24116:SF0">
    <property type="entry name" value="KINASE D-INTERACTING SUBSTRATE OF 220 KDA"/>
    <property type="match status" value="1"/>
</dbReference>
<dbReference type="GO" id="GO:0019887">
    <property type="term" value="F:protein kinase regulator activity"/>
    <property type="evidence" value="ECO:0007669"/>
    <property type="project" value="TreeGrafter"/>
</dbReference>
<gene>
    <name evidence="3" type="ORF">TR160158</name>
</gene>
<dbReference type="EMBL" id="GEEE01001321">
    <property type="protein sequence ID" value="JAP61904.1"/>
    <property type="molecule type" value="Transcribed_RNA"/>
</dbReference>
<feature type="transmembrane region" description="Helical" evidence="2">
    <location>
        <begin position="222"/>
        <end position="246"/>
    </location>
</feature>
<feature type="compositionally biased region" description="Polar residues" evidence="1">
    <location>
        <begin position="709"/>
        <end position="741"/>
    </location>
</feature>
<sequence length="842" mass="93088">MIDVLHNKNTDEKRDTLPINGGLDFSFPTARQASVDYLSHELGDRSLITCLTRPNAGNFTNKRNPSRREVEVNYAASNATSAGWRHLRSSTDPKGYTNPQQSRLYDSDHEMEQLLGLNSLHIPLEMRSISAEDQKSNTIRALADLFTCPLTSFPISVGLFCDEPSHGPNSTLTRLEGEIEALVQLQTQYKLNTNAALLYSPAILILLLAYVLGIFLTWQVGVLIGVLGLFMQLLFLGFLAAGKLYFNWRLAFQISRAICGCMRQLSLFTNFLFYHPKIQPESTSPVRIALVRHRLTDAPTSAYILLVLIQQMWESLANHYSTTMVRLQRYIRKSSYPIPPKLRLKRICCLPAYVVVISLSVAILINLLLIRIYEFNVMSMLTDVRALPIFVIMSSIIFLSVCASVPSIFYASLALCCQPKSKLDKEIEAQRRAAAAAAAASPSPYESGLMGSRLMRGINRMTARLSTVTSPLVQLERTVDSGSRGVPCVGWAADRQSNGKLPGLSAATDLLPPIAATCEVDILAKTEFHKICELLHAFNFYLQCEQTRIVLCIDAFEYVCPVKLAALFYQVHSLILSQPTAPVAFVIATNIKMFFEDRPTDYKPSGQANLDHSADRVLRFIQNVADTSHLILSNIHLPIFLDSFTFPSVNNLQQSQAAMSMPVTPVSQRKSADGHVVGFELPLSKTPKHSESGQVNGAFNSIEELASQPKMTDTNNGCGNKRTGLTPSTPGRLSTSTAAQSSKNPASIVAANASRIAQMRANAHGIAEIFLATDEMAEQNAIILKNLVASTAFTSRLLRLNFAEFSVRQLVNWVFMTHHWPFHLSWLIVLVESSGRAAGSEL</sequence>
<feature type="transmembrane region" description="Helical" evidence="2">
    <location>
        <begin position="389"/>
        <end position="415"/>
    </location>
</feature>
<accession>A0A0V0J821</accession>
<feature type="non-terminal residue" evidence="3">
    <location>
        <position position="842"/>
    </location>
</feature>
<dbReference type="PANTHER" id="PTHR24116">
    <property type="entry name" value="KINASE D-INTERACTING SUBSTRATE OF 220 KDA"/>
    <property type="match status" value="1"/>
</dbReference>
<evidence type="ECO:0000256" key="2">
    <source>
        <dbReference type="SAM" id="Phobius"/>
    </source>
</evidence>
<keyword evidence="2" id="KW-0812">Transmembrane</keyword>
<protein>
    <submittedName>
        <fullName evidence="3">Uncharacterized protein</fullName>
    </submittedName>
</protein>
<feature type="transmembrane region" description="Helical" evidence="2">
    <location>
        <begin position="350"/>
        <end position="369"/>
    </location>
</feature>
<name>A0A0V0J821_SCHSO</name>
<evidence type="ECO:0000313" key="3">
    <source>
        <dbReference type="EMBL" id="JAP61904.1"/>
    </source>
</evidence>
<proteinExistence type="predicted"/>
<keyword evidence="2" id="KW-1133">Transmembrane helix</keyword>
<evidence type="ECO:0000256" key="1">
    <source>
        <dbReference type="SAM" id="MobiDB-lite"/>
    </source>
</evidence>
<keyword evidence="2" id="KW-0472">Membrane</keyword>
<dbReference type="GO" id="GO:0030165">
    <property type="term" value="F:PDZ domain binding"/>
    <property type="evidence" value="ECO:0007669"/>
    <property type="project" value="TreeGrafter"/>
</dbReference>
<dbReference type="InterPro" id="IPR052771">
    <property type="entry name" value="Neurotrophin_sig_adaptor"/>
</dbReference>
<feature type="region of interest" description="Disordered" evidence="1">
    <location>
        <begin position="706"/>
        <end position="741"/>
    </location>
</feature>
<organism evidence="3">
    <name type="scientific">Schistocephalus solidus</name>
    <name type="common">Tapeworm</name>
    <dbReference type="NCBI Taxonomy" id="70667"/>
    <lineage>
        <taxon>Eukaryota</taxon>
        <taxon>Metazoa</taxon>
        <taxon>Spiralia</taxon>
        <taxon>Lophotrochozoa</taxon>
        <taxon>Platyhelminthes</taxon>
        <taxon>Cestoda</taxon>
        <taxon>Eucestoda</taxon>
        <taxon>Diphyllobothriidea</taxon>
        <taxon>Diphyllobothriidae</taxon>
        <taxon>Schistocephalus</taxon>
    </lineage>
</organism>
<feature type="transmembrane region" description="Helical" evidence="2">
    <location>
        <begin position="196"/>
        <end position="216"/>
    </location>
</feature>
<reference evidence="3" key="1">
    <citation type="submission" date="2016-01" db="EMBL/GenBank/DDBJ databases">
        <title>Reference transcriptome for the parasite Schistocephalus solidus: insights into the molecular evolution of parasitism.</title>
        <authorList>
            <person name="Hebert F.O."/>
            <person name="Grambauer S."/>
            <person name="Barber I."/>
            <person name="Landry C.R."/>
            <person name="Aubin-Horth N."/>
        </authorList>
    </citation>
    <scope>NUCLEOTIDE SEQUENCE</scope>
</reference>
<dbReference type="AlphaFoldDB" id="A0A0V0J821"/>